<dbReference type="InterPro" id="IPR042322">
    <property type="entry name" value="Pbn1"/>
</dbReference>
<dbReference type="GO" id="GO:1990529">
    <property type="term" value="C:glycosylphosphatidylinositol-mannosyltransferase I complex"/>
    <property type="evidence" value="ECO:0007669"/>
    <property type="project" value="TreeGrafter"/>
</dbReference>
<dbReference type="GO" id="GO:0005789">
    <property type="term" value="C:endoplasmic reticulum membrane"/>
    <property type="evidence" value="ECO:0007669"/>
    <property type="project" value="UniProtKB-SubCell"/>
</dbReference>
<sequence length="1103" mass="122926">MRERVTFIHNDYSLDPEALDNQDAGLLGPQIETVRQDKLTIPFGELPSELTDILQEYEALHIRWASPVKSETMDPFTSRISPGLHVYATPVLPSSCNPWLQRFGPLDCSKPEAFTEFQQSTSTSPSFSFYEALEDLHSFITTSSQEFCPELDSVCNARLRSLLTASGLDLSFDKAANALVVSALWPLRPQTVAVPASSARRVEVGIFINDRSQPNMKENELGVAGVLSVLGDQKKPSPTIFTFPARHRRDGSVFTSKFLTPTGLHPTLQLSFNSNKLPSADGECAPYAFLTLPKTIFADRYQLGDELFLASKNLTALRYTTLPVDLEAPAYTTETWGSSILLGLAPPDPSTEKPWSVEIPLHLRYLKPSATGQVEIEIPYPAVFWACSSEEGTLESPFDRLHVGYDYLFPRDTVFWHANPQPENGSRLMNRVTVPVLDDDGVGSIRSGTAIAVAIGFAWVMWKLVSVMLKSDRAPAGVTKETKQKKSHPRQHLVQAHHKRQTRHRAKLDEMWLASVVVRCKASPVAGHPCQRCAKLHISCVYDRSHKRVTRRSKLELLEQELRSIKEVVHPKNNVEPVSVSQSHTAVFHTPTHSANNTVFPLSNHLQSSQQSESFTPSAPLLHKTEPTKSRVINGQVVSGKDIDWYFENLRYLQCFHPYLPILRKKDPDQCFEASPTLFWTVIFTACRRYAKNGQIVTSLLDTLNRDVWGLLRAVALDMETIHVLLIICSWPFPTIRFVTDPSPTFVSSALNACMLLGLHTGRGSHPSFLIGGRQHMTCTDYEASITWMFCCILAQRTAVGNGHPPPFLQHNDTGCRNIVKDTLAPELMTLFELQKFSNRLHTAMTAQILSNDGVPETVVKTWEDEFELLRPLVTHVDTDCSRLIILTAQLEVQAYYFVSLPDQRPNFTINTLRAYNTSQNLINTALTLESTSRLLTHSTHWIYRAVMDACCILMSTLHSKAAPPHISASDADAVVAQILTVLRTCSVLDNDLPVRGWDIPVGAWSDRIGAATSYWCLAQFKQALQEAKNSTDSVQKGIDVYEANISNADKSNGDSVVTNPDINQGQDQTIDNSIDPLQGVDWSMIIDDFGWIGEGPVFLGPA</sequence>
<evidence type="ECO:0000256" key="9">
    <source>
        <dbReference type="ARBA" id="ARBA00022989"/>
    </source>
</evidence>
<dbReference type="EMBL" id="CAAKMV010000146">
    <property type="protein sequence ID" value="VIO60659.1"/>
    <property type="molecule type" value="Genomic_DNA"/>
</dbReference>
<evidence type="ECO:0000256" key="12">
    <source>
        <dbReference type="SAM" id="MobiDB-lite"/>
    </source>
</evidence>
<keyword evidence="7" id="KW-0812">Transmembrane</keyword>
<feature type="region of interest" description="Disordered" evidence="12">
    <location>
        <begin position="476"/>
        <end position="501"/>
    </location>
</feature>
<evidence type="ECO:0000256" key="4">
    <source>
        <dbReference type="ARBA" id="ARBA00019261"/>
    </source>
</evidence>
<evidence type="ECO:0000256" key="11">
    <source>
        <dbReference type="ARBA" id="ARBA00023180"/>
    </source>
</evidence>
<dbReference type="PANTHER" id="PTHR28533">
    <property type="entry name" value="PROTEIN PBN1"/>
    <property type="match status" value="1"/>
</dbReference>
<dbReference type="InterPro" id="IPR013233">
    <property type="entry name" value="PIG-X/PBN1"/>
</dbReference>
<evidence type="ECO:0000313" key="13">
    <source>
        <dbReference type="EMBL" id="VIO60659.1"/>
    </source>
</evidence>
<keyword evidence="6" id="KW-0337">GPI-anchor biosynthesis</keyword>
<evidence type="ECO:0000256" key="10">
    <source>
        <dbReference type="ARBA" id="ARBA00023136"/>
    </source>
</evidence>
<evidence type="ECO:0000256" key="8">
    <source>
        <dbReference type="ARBA" id="ARBA00022824"/>
    </source>
</evidence>
<dbReference type="GO" id="GO:0008270">
    <property type="term" value="F:zinc ion binding"/>
    <property type="evidence" value="ECO:0007669"/>
    <property type="project" value="InterPro"/>
</dbReference>
<comment type="subcellular location">
    <subcellularLocation>
        <location evidence="1">Endoplasmic reticulum membrane</location>
        <topology evidence="1">Single-pass type III membrane protein</topology>
    </subcellularLocation>
</comment>
<evidence type="ECO:0000256" key="6">
    <source>
        <dbReference type="ARBA" id="ARBA00022502"/>
    </source>
</evidence>
<evidence type="ECO:0000256" key="5">
    <source>
        <dbReference type="ARBA" id="ARBA00020410"/>
    </source>
</evidence>
<organism evidence="13">
    <name type="scientific">Gibberella zeae</name>
    <name type="common">Wheat head blight fungus</name>
    <name type="synonym">Fusarium graminearum</name>
    <dbReference type="NCBI Taxonomy" id="5518"/>
    <lineage>
        <taxon>Eukaryota</taxon>
        <taxon>Fungi</taxon>
        <taxon>Dikarya</taxon>
        <taxon>Ascomycota</taxon>
        <taxon>Pezizomycotina</taxon>
        <taxon>Sordariomycetes</taxon>
        <taxon>Hypocreomycetidae</taxon>
        <taxon>Hypocreales</taxon>
        <taxon>Nectriaceae</taxon>
        <taxon>Fusarium</taxon>
    </lineage>
</organism>
<dbReference type="PANTHER" id="PTHR28533:SF1">
    <property type="entry name" value="PROTEIN PBN1"/>
    <property type="match status" value="1"/>
</dbReference>
<dbReference type="SMART" id="SM00780">
    <property type="entry name" value="PIG-X"/>
    <property type="match status" value="1"/>
</dbReference>
<feature type="compositionally biased region" description="Basic residues" evidence="12">
    <location>
        <begin position="483"/>
        <end position="501"/>
    </location>
</feature>
<dbReference type="GO" id="GO:0006506">
    <property type="term" value="P:GPI anchor biosynthetic process"/>
    <property type="evidence" value="ECO:0007669"/>
    <property type="project" value="UniProtKB-UniPathway"/>
</dbReference>
<comment type="pathway">
    <text evidence="2">Glycolipid biosynthesis; glycosylphosphatidylinositol-anchor biosynthesis.</text>
</comment>
<evidence type="ECO:0000256" key="1">
    <source>
        <dbReference type="ARBA" id="ARBA00004643"/>
    </source>
</evidence>
<dbReference type="GO" id="GO:0000030">
    <property type="term" value="F:mannosyltransferase activity"/>
    <property type="evidence" value="ECO:0007669"/>
    <property type="project" value="TreeGrafter"/>
</dbReference>
<keyword evidence="10" id="KW-0472">Membrane</keyword>
<dbReference type="CDD" id="cd12148">
    <property type="entry name" value="fungal_TF_MHR"/>
    <property type="match status" value="1"/>
</dbReference>
<proteinExistence type="inferred from homology"/>
<dbReference type="Pfam" id="PF08320">
    <property type="entry name" value="PIG-X"/>
    <property type="match status" value="1"/>
</dbReference>
<dbReference type="GO" id="GO:0000981">
    <property type="term" value="F:DNA-binding transcription factor activity, RNA polymerase II-specific"/>
    <property type="evidence" value="ECO:0007669"/>
    <property type="project" value="InterPro"/>
</dbReference>
<gene>
    <name evidence="13" type="ORF">FUG_LOCUS407438</name>
</gene>
<reference evidence="13" key="1">
    <citation type="submission" date="2019-04" db="EMBL/GenBank/DDBJ databases">
        <authorList>
            <person name="Melise S."/>
            <person name="Noan J."/>
            <person name="Okalmin O."/>
        </authorList>
    </citation>
    <scope>NUCLEOTIDE SEQUENCE</scope>
    <source>
        <strain evidence="13">FN9</strain>
    </source>
</reference>
<evidence type="ECO:0000256" key="3">
    <source>
        <dbReference type="ARBA" id="ARBA00010345"/>
    </source>
</evidence>
<dbReference type="UniPathway" id="UPA00196"/>
<comment type="similarity">
    <text evidence="3">Belongs to the PIGX family.</text>
</comment>
<keyword evidence="11" id="KW-0325">Glycoprotein</keyword>
<accession>A0A4E9E5D6</accession>
<dbReference type="AlphaFoldDB" id="A0A4E9E5D6"/>
<protein>
    <recommendedName>
        <fullName evidence="5">Protein PBN1</fullName>
    </recommendedName>
    <alternativeName>
        <fullName evidence="4">Protein pbn1</fullName>
    </alternativeName>
</protein>
<keyword evidence="9" id="KW-1133">Transmembrane helix</keyword>
<name>A0A4E9E5D6_GIBZA</name>
<dbReference type="Gene3D" id="4.10.240.10">
    <property type="entry name" value="Zn(2)-C6 fungal-type DNA-binding domain"/>
    <property type="match status" value="1"/>
</dbReference>
<dbReference type="InterPro" id="IPR036864">
    <property type="entry name" value="Zn2-C6_fun-type_DNA-bd_sf"/>
</dbReference>
<evidence type="ECO:0000256" key="7">
    <source>
        <dbReference type="ARBA" id="ARBA00022692"/>
    </source>
</evidence>
<keyword evidence="8" id="KW-0256">Endoplasmic reticulum</keyword>
<evidence type="ECO:0000256" key="2">
    <source>
        <dbReference type="ARBA" id="ARBA00004687"/>
    </source>
</evidence>